<dbReference type="Gene3D" id="1.10.150.130">
    <property type="match status" value="1"/>
</dbReference>
<feature type="region of interest" description="Disordered" evidence="4">
    <location>
        <begin position="203"/>
        <end position="225"/>
    </location>
</feature>
<evidence type="ECO:0000256" key="3">
    <source>
        <dbReference type="PROSITE-ProRule" id="PRU01248"/>
    </source>
</evidence>
<evidence type="ECO:0000313" key="7">
    <source>
        <dbReference type="Proteomes" id="UP001595681"/>
    </source>
</evidence>
<organism evidence="6 7">
    <name type="scientific">Sphingobium rhizovicinum</name>
    <dbReference type="NCBI Taxonomy" id="432308"/>
    <lineage>
        <taxon>Bacteria</taxon>
        <taxon>Pseudomonadati</taxon>
        <taxon>Pseudomonadota</taxon>
        <taxon>Alphaproteobacteria</taxon>
        <taxon>Sphingomonadales</taxon>
        <taxon>Sphingomonadaceae</taxon>
        <taxon>Sphingobium</taxon>
    </lineage>
</organism>
<gene>
    <name evidence="6" type="ORF">ACFOKF_08445</name>
</gene>
<keyword evidence="7" id="KW-1185">Reference proteome</keyword>
<dbReference type="RefSeq" id="WP_380794947.1">
    <property type="nucleotide sequence ID" value="NZ_JBHRVU010000004.1"/>
</dbReference>
<comment type="caution">
    <text evidence="6">The sequence shown here is derived from an EMBL/GenBank/DDBJ whole genome shotgun (WGS) entry which is preliminary data.</text>
</comment>
<name>A0ABV7ND97_9SPHN</name>
<accession>A0ABV7ND97</accession>
<evidence type="ECO:0000256" key="1">
    <source>
        <dbReference type="ARBA" id="ARBA00022908"/>
    </source>
</evidence>
<evidence type="ECO:0000259" key="5">
    <source>
        <dbReference type="PROSITE" id="PS51900"/>
    </source>
</evidence>
<evidence type="ECO:0000256" key="4">
    <source>
        <dbReference type="SAM" id="MobiDB-lite"/>
    </source>
</evidence>
<evidence type="ECO:0000313" key="6">
    <source>
        <dbReference type="EMBL" id="MFC3441225.1"/>
    </source>
</evidence>
<dbReference type="InterPro" id="IPR044068">
    <property type="entry name" value="CB"/>
</dbReference>
<reference evidence="7" key="1">
    <citation type="journal article" date="2019" name="Int. J. Syst. Evol. Microbiol.">
        <title>The Global Catalogue of Microorganisms (GCM) 10K type strain sequencing project: providing services to taxonomists for standard genome sequencing and annotation.</title>
        <authorList>
            <consortium name="The Broad Institute Genomics Platform"/>
            <consortium name="The Broad Institute Genome Sequencing Center for Infectious Disease"/>
            <person name="Wu L."/>
            <person name="Ma J."/>
        </authorList>
    </citation>
    <scope>NUCLEOTIDE SEQUENCE [LARGE SCALE GENOMIC DNA]</scope>
    <source>
        <strain evidence="7">CCM 7491</strain>
    </source>
</reference>
<proteinExistence type="predicted"/>
<evidence type="ECO:0000256" key="2">
    <source>
        <dbReference type="ARBA" id="ARBA00023125"/>
    </source>
</evidence>
<keyword evidence="2 3" id="KW-0238">DNA-binding</keyword>
<dbReference type="InterPro" id="IPR010998">
    <property type="entry name" value="Integrase_recombinase_N"/>
</dbReference>
<feature type="domain" description="Core-binding (CB)" evidence="5">
    <location>
        <begin position="82"/>
        <end position="172"/>
    </location>
</feature>
<dbReference type="EMBL" id="JBHRVU010000004">
    <property type="protein sequence ID" value="MFC3441225.1"/>
    <property type="molecule type" value="Genomic_DNA"/>
</dbReference>
<dbReference type="PROSITE" id="PS51900">
    <property type="entry name" value="CB"/>
    <property type="match status" value="1"/>
</dbReference>
<dbReference type="Proteomes" id="UP001595681">
    <property type="component" value="Unassembled WGS sequence"/>
</dbReference>
<keyword evidence="1" id="KW-0229">DNA integration</keyword>
<dbReference type="SUPFAM" id="SSF47823">
    <property type="entry name" value="lambda integrase-like, N-terminal domain"/>
    <property type="match status" value="1"/>
</dbReference>
<protein>
    <recommendedName>
        <fullName evidence="5">Core-binding (CB) domain-containing protein</fullName>
    </recommendedName>
</protein>
<sequence>MPGQIILNRISILRAAVPADVSRYAETLNLEASVLESSALPENFPIPMDRDTREIHEIIFAYLLRRYLISRSTAQREHDASMSADEHASLSIEQRVRNSRINSAHAAAKDLADFQTYLDYFELDWFDVTPEDIDTYCDAMAETVSPLSARQYAENTVRRRENTIRHFYATAHTVGDVANPAFGKVYKRPKTAIRKRALAHTGYQRRATVHHAQRASGRLKDPPHPMTPRQWKAIASFLGPANQTPGAPTVAHRLERFSTALNR</sequence>